<dbReference type="GO" id="GO:0005524">
    <property type="term" value="F:ATP binding"/>
    <property type="evidence" value="ECO:0007669"/>
    <property type="project" value="UniProtKB-KW"/>
</dbReference>
<organism evidence="5 6">
    <name type="scientific">Bordetella genomosp. 10</name>
    <dbReference type="NCBI Taxonomy" id="1416804"/>
    <lineage>
        <taxon>Bacteria</taxon>
        <taxon>Pseudomonadati</taxon>
        <taxon>Pseudomonadota</taxon>
        <taxon>Betaproteobacteria</taxon>
        <taxon>Burkholderiales</taxon>
        <taxon>Alcaligenaceae</taxon>
        <taxon>Bordetella</taxon>
    </lineage>
</organism>
<proteinExistence type="predicted"/>
<keyword evidence="6" id="KW-1185">Reference proteome</keyword>
<gene>
    <name evidence="5" type="ORF">CAL29_05800</name>
</gene>
<dbReference type="NCBIfam" id="TIGR00370">
    <property type="entry name" value="5-oxoprolinase subunit PxpB"/>
    <property type="match status" value="1"/>
</dbReference>
<evidence type="ECO:0000313" key="5">
    <source>
        <dbReference type="EMBL" id="OZI37880.1"/>
    </source>
</evidence>
<dbReference type="Gene3D" id="2.40.100.10">
    <property type="entry name" value="Cyclophilin-like"/>
    <property type="match status" value="1"/>
</dbReference>
<keyword evidence="1" id="KW-0547">Nucleotide-binding</keyword>
<dbReference type="Proteomes" id="UP000216020">
    <property type="component" value="Unassembled WGS sequence"/>
</dbReference>
<dbReference type="OrthoDB" id="9778567at2"/>
<evidence type="ECO:0000256" key="3">
    <source>
        <dbReference type="ARBA" id="ARBA00022840"/>
    </source>
</evidence>
<evidence type="ECO:0000313" key="6">
    <source>
        <dbReference type="Proteomes" id="UP000216020"/>
    </source>
</evidence>
<dbReference type="GO" id="GO:0016787">
    <property type="term" value="F:hydrolase activity"/>
    <property type="evidence" value="ECO:0007669"/>
    <property type="project" value="UniProtKB-KW"/>
</dbReference>
<dbReference type="SUPFAM" id="SSF50891">
    <property type="entry name" value="Cyclophilin-like"/>
    <property type="match status" value="1"/>
</dbReference>
<dbReference type="Pfam" id="PF02682">
    <property type="entry name" value="CT_C_D"/>
    <property type="match status" value="1"/>
</dbReference>
<evidence type="ECO:0000259" key="4">
    <source>
        <dbReference type="SMART" id="SM00796"/>
    </source>
</evidence>
<comment type="caution">
    <text evidence="5">The sequence shown here is derived from an EMBL/GenBank/DDBJ whole genome shotgun (WGS) entry which is preliminary data.</text>
</comment>
<name>A0A261SM73_9BORD</name>
<dbReference type="AlphaFoldDB" id="A0A261SM73"/>
<dbReference type="InterPro" id="IPR029000">
    <property type="entry name" value="Cyclophilin-like_dom_sf"/>
</dbReference>
<dbReference type="SUPFAM" id="SSF160467">
    <property type="entry name" value="PH0987 N-terminal domain-like"/>
    <property type="match status" value="1"/>
</dbReference>
<sequence>MLNDALKDVPHISLLGTTGILFEAPGLFDLETQRRIWSLAREAAGWKGIREAAPGMTTLLLTFSAPFREIEALKARLEQAWEDAQPDHRQGKLVEVPVIYGGEYGPDLEAVAQAKGLSVDEVVAIHTAGVYPVFALGSHPGFGYLGALDPRIHMPRKKVPILRAEAGSVAIGGMQTGVSSTAGPSGWNVIGRTEKRLFDEQRNPPAVLEPGDTIRFTAQRVQK</sequence>
<protein>
    <submittedName>
        <fullName evidence="5">Allophanate hydrolase</fullName>
    </submittedName>
</protein>
<keyword evidence="2 5" id="KW-0378">Hydrolase</keyword>
<reference evidence="6" key="1">
    <citation type="submission" date="2017-05" db="EMBL/GenBank/DDBJ databases">
        <title>Complete and WGS of Bordetella genogroups.</title>
        <authorList>
            <person name="Spilker T."/>
            <person name="Lipuma J."/>
        </authorList>
    </citation>
    <scope>NUCLEOTIDE SEQUENCE [LARGE SCALE GENOMIC DNA]</scope>
    <source>
        <strain evidence="6">AU16122</strain>
    </source>
</reference>
<dbReference type="PANTHER" id="PTHR34698:SF2">
    <property type="entry name" value="5-OXOPROLINASE SUBUNIT B"/>
    <property type="match status" value="1"/>
</dbReference>
<evidence type="ECO:0000256" key="1">
    <source>
        <dbReference type="ARBA" id="ARBA00022741"/>
    </source>
</evidence>
<feature type="domain" description="Carboxyltransferase" evidence="4">
    <location>
        <begin position="10"/>
        <end position="208"/>
    </location>
</feature>
<accession>A0A261SM73</accession>
<dbReference type="EMBL" id="NEVM01000001">
    <property type="protein sequence ID" value="OZI37880.1"/>
    <property type="molecule type" value="Genomic_DNA"/>
</dbReference>
<dbReference type="PANTHER" id="PTHR34698">
    <property type="entry name" value="5-OXOPROLINASE SUBUNIT B"/>
    <property type="match status" value="1"/>
</dbReference>
<dbReference type="InterPro" id="IPR003833">
    <property type="entry name" value="CT_C_D"/>
</dbReference>
<dbReference type="SMART" id="SM00796">
    <property type="entry name" value="AHS1"/>
    <property type="match status" value="1"/>
</dbReference>
<dbReference type="RefSeq" id="WP_094851980.1">
    <property type="nucleotide sequence ID" value="NZ_NEVM01000001.1"/>
</dbReference>
<keyword evidence="3" id="KW-0067">ATP-binding</keyword>
<dbReference type="InterPro" id="IPR010016">
    <property type="entry name" value="PxpB"/>
</dbReference>
<evidence type="ECO:0000256" key="2">
    <source>
        <dbReference type="ARBA" id="ARBA00022801"/>
    </source>
</evidence>